<dbReference type="PROSITE" id="PS51186">
    <property type="entry name" value="GNAT"/>
    <property type="match status" value="1"/>
</dbReference>
<protein>
    <recommendedName>
        <fullName evidence="1">N-acetyltransferase domain-containing protein</fullName>
    </recommendedName>
</protein>
<reference evidence="2 3" key="1">
    <citation type="submission" date="2014-06" db="EMBL/GenBank/DDBJ databases">
        <authorList>
            <person name="Urmite Genomes Urmite Genomes"/>
        </authorList>
    </citation>
    <scope>NUCLEOTIDE SEQUENCE [LARGE SCALE GENOMIC DNA]</scope>
</reference>
<dbReference type="InterPro" id="IPR016181">
    <property type="entry name" value="Acyl_CoA_acyltransferase"/>
</dbReference>
<evidence type="ECO:0000313" key="3">
    <source>
        <dbReference type="Proteomes" id="UP000044071"/>
    </source>
</evidence>
<dbReference type="Gene3D" id="3.40.630.30">
    <property type="match status" value="1"/>
</dbReference>
<accession>A0A078KQJ0</accession>
<dbReference type="SUPFAM" id="SSF55729">
    <property type="entry name" value="Acyl-CoA N-acyltransferases (Nat)"/>
    <property type="match status" value="1"/>
</dbReference>
<gene>
    <name evidence="2" type="ORF">BN59_00944</name>
</gene>
<evidence type="ECO:0000259" key="1">
    <source>
        <dbReference type="PROSITE" id="PS51186"/>
    </source>
</evidence>
<dbReference type="InterPro" id="IPR051531">
    <property type="entry name" value="N-acetyltransferase"/>
</dbReference>
<dbReference type="RefSeq" id="WP_043873151.1">
    <property type="nucleotide sequence ID" value="NZ_CCVW01000001.1"/>
</dbReference>
<dbReference type="Proteomes" id="UP000044071">
    <property type="component" value="Unassembled WGS sequence"/>
</dbReference>
<dbReference type="AlphaFoldDB" id="A0A078KQJ0"/>
<dbReference type="InterPro" id="IPR000182">
    <property type="entry name" value="GNAT_dom"/>
</dbReference>
<dbReference type="STRING" id="1034943.BN59_00944"/>
<evidence type="ECO:0000313" key="2">
    <source>
        <dbReference type="EMBL" id="CDZ76670.1"/>
    </source>
</evidence>
<dbReference type="PANTHER" id="PTHR43792:SF1">
    <property type="entry name" value="N-ACETYLTRANSFERASE DOMAIN-CONTAINING PROTEIN"/>
    <property type="match status" value="1"/>
</dbReference>
<organism evidence="2 3">
    <name type="scientific">Legionella massiliensis</name>
    <dbReference type="NCBI Taxonomy" id="1034943"/>
    <lineage>
        <taxon>Bacteria</taxon>
        <taxon>Pseudomonadati</taxon>
        <taxon>Pseudomonadota</taxon>
        <taxon>Gammaproteobacteria</taxon>
        <taxon>Legionellales</taxon>
        <taxon>Legionellaceae</taxon>
        <taxon>Legionella</taxon>
    </lineage>
</organism>
<dbReference type="GO" id="GO:0016747">
    <property type="term" value="F:acyltransferase activity, transferring groups other than amino-acyl groups"/>
    <property type="evidence" value="ECO:0007669"/>
    <property type="project" value="InterPro"/>
</dbReference>
<proteinExistence type="predicted"/>
<dbReference type="PANTHER" id="PTHR43792">
    <property type="entry name" value="GNAT FAMILY, PUTATIVE (AFU_ORTHOLOGUE AFUA_3G00765)-RELATED-RELATED"/>
    <property type="match status" value="1"/>
</dbReference>
<dbReference type="EMBL" id="CCSB01000001">
    <property type="protein sequence ID" value="CDZ76670.1"/>
    <property type="molecule type" value="Genomic_DNA"/>
</dbReference>
<dbReference type="eggNOG" id="COG1670">
    <property type="taxonomic scope" value="Bacteria"/>
</dbReference>
<keyword evidence="3" id="KW-1185">Reference proteome</keyword>
<dbReference type="OrthoDB" id="9801656at2"/>
<sequence length="179" mass="20873">MHIIKTSRLILRPWHEQDSKPFFQINQDEKVLEFLPGSMSEEQINEFMRHQNAQLETRHYMLWAVELQNTGELIGFIGLNYFDKPAHFSPAVEIGWRLGSQHWGYGYATEGALASLDYGFNQLKLNEIVAFTVPDNLRSRKVMEKIGMAHDINGSFAHPKLPLNHRLSNHVLYRIKREQ</sequence>
<feature type="domain" description="N-acetyltransferase" evidence="1">
    <location>
        <begin position="9"/>
        <end position="178"/>
    </location>
</feature>
<dbReference type="Pfam" id="PF13302">
    <property type="entry name" value="Acetyltransf_3"/>
    <property type="match status" value="1"/>
</dbReference>
<name>A0A078KQJ0_9GAMM</name>